<organism evidence="4 5">
    <name type="scientific">Bosea caraganae</name>
    <dbReference type="NCBI Taxonomy" id="2763117"/>
    <lineage>
        <taxon>Bacteria</taxon>
        <taxon>Pseudomonadati</taxon>
        <taxon>Pseudomonadota</taxon>
        <taxon>Alphaproteobacteria</taxon>
        <taxon>Hyphomicrobiales</taxon>
        <taxon>Boseaceae</taxon>
        <taxon>Bosea</taxon>
    </lineage>
</organism>
<dbReference type="AlphaFoldDB" id="A0A370KY79"/>
<dbReference type="InterPro" id="IPR042188">
    <property type="entry name" value="MmgE/PrpD_sf_2"/>
</dbReference>
<dbReference type="InterPro" id="IPR005656">
    <property type="entry name" value="MmgE_PrpD"/>
</dbReference>
<comment type="caution">
    <text evidence="4">The sequence shown here is derived from an EMBL/GenBank/DDBJ whole genome shotgun (WGS) entry which is preliminary data.</text>
</comment>
<accession>A0A370KY79</accession>
<dbReference type="EMBL" id="QQTP01000025">
    <property type="protein sequence ID" value="RDJ19928.1"/>
    <property type="molecule type" value="Genomic_DNA"/>
</dbReference>
<feature type="domain" description="MmgE/PrpD C-terminal" evidence="3">
    <location>
        <begin position="264"/>
        <end position="422"/>
    </location>
</feature>
<feature type="domain" description="MmgE/PrpD N-terminal" evidence="2">
    <location>
        <begin position="7"/>
        <end position="236"/>
    </location>
</feature>
<reference evidence="5" key="1">
    <citation type="submission" date="2018-07" db="EMBL/GenBank/DDBJ databases">
        <authorList>
            <person name="Safronova V.I."/>
            <person name="Chirak E.R."/>
            <person name="Sazanova A.L."/>
        </authorList>
    </citation>
    <scope>NUCLEOTIDE SEQUENCE [LARGE SCALE GENOMIC DNA]</scope>
    <source>
        <strain evidence="5">RCAM04685</strain>
    </source>
</reference>
<dbReference type="InterPro" id="IPR045337">
    <property type="entry name" value="MmgE_PrpD_C"/>
</dbReference>
<keyword evidence="5" id="KW-1185">Reference proteome</keyword>
<proteinExistence type="inferred from homology"/>
<comment type="similarity">
    <text evidence="1">Belongs to the PrpD family.</text>
</comment>
<evidence type="ECO:0000313" key="4">
    <source>
        <dbReference type="EMBL" id="RDJ19928.1"/>
    </source>
</evidence>
<dbReference type="PANTHER" id="PTHR16943:SF8">
    <property type="entry name" value="2-METHYLCITRATE DEHYDRATASE"/>
    <property type="match status" value="1"/>
</dbReference>
<dbReference type="Gene3D" id="3.30.1330.120">
    <property type="entry name" value="2-methylcitrate dehydratase PrpD"/>
    <property type="match status" value="1"/>
</dbReference>
<dbReference type="Pfam" id="PF19305">
    <property type="entry name" value="MmgE_PrpD_C"/>
    <property type="match status" value="1"/>
</dbReference>
<evidence type="ECO:0000313" key="5">
    <source>
        <dbReference type="Proteomes" id="UP000255207"/>
    </source>
</evidence>
<dbReference type="Proteomes" id="UP000255207">
    <property type="component" value="Unassembled WGS sequence"/>
</dbReference>
<dbReference type="Gene3D" id="1.10.4100.10">
    <property type="entry name" value="2-methylcitrate dehydratase PrpD"/>
    <property type="match status" value="1"/>
</dbReference>
<dbReference type="SUPFAM" id="SSF103378">
    <property type="entry name" value="2-methylcitrate dehydratase PrpD"/>
    <property type="match status" value="1"/>
</dbReference>
<dbReference type="InterPro" id="IPR042183">
    <property type="entry name" value="MmgE/PrpD_sf_1"/>
</dbReference>
<protein>
    <submittedName>
        <fullName evidence="4">MmgE/PrpD family protein</fullName>
    </submittedName>
</protein>
<dbReference type="GO" id="GO:0016829">
    <property type="term" value="F:lyase activity"/>
    <property type="evidence" value="ECO:0007669"/>
    <property type="project" value="InterPro"/>
</dbReference>
<name>A0A370KY79_9HYPH</name>
<dbReference type="PANTHER" id="PTHR16943">
    <property type="entry name" value="2-METHYLCITRATE DEHYDRATASE-RELATED"/>
    <property type="match status" value="1"/>
</dbReference>
<evidence type="ECO:0000259" key="2">
    <source>
        <dbReference type="Pfam" id="PF03972"/>
    </source>
</evidence>
<dbReference type="Pfam" id="PF03972">
    <property type="entry name" value="MmgE_PrpD_N"/>
    <property type="match status" value="1"/>
</dbReference>
<evidence type="ECO:0000256" key="1">
    <source>
        <dbReference type="ARBA" id="ARBA00006174"/>
    </source>
</evidence>
<gene>
    <name evidence="4" type="ORF">DWE98_27275</name>
</gene>
<dbReference type="RefSeq" id="WP_114832474.1">
    <property type="nucleotide sequence ID" value="NZ_QQTO01000030.1"/>
</dbReference>
<dbReference type="InterPro" id="IPR036148">
    <property type="entry name" value="MmgE/PrpD_sf"/>
</dbReference>
<sequence>MTIIESIARWGNETTAFAPLARERATHAILDTVGCILAGADDEATAMTAAFLDDRWQGPATAVGGKRATPGHAALVNGTAAHCLDFDDSFRPLMGHASAVLVPALLAVAEARGATGAQLIDAYLVGLEAQAVIGAGMNPRHYALGWHATSTIGAIGAAAGVARLLGLDAPGTARALSLAASMAAGPKGQFGTPAKPLHAGLAARNAVEAGLLAATGLTGRLDIVEHRFGLQALYGTEVENWQDILARIGAPHSIEAIGLTPKRHPCCASTHNTLDMILDLKAAHGFAAAEVAAVETLVGSINRNNLSYDAPVDEMQARFSMNYCVAVALEQGRLSIADFTPAAVARPAIRSLLPLTTMRAYAPEEEASSAYLPHKVTIRLKDGTVLRAERDMERGTLADPFDEADRRAKFMDCCAGYFDEARAGDLYDRLCAVEPQGSLVFLSQALLRSKPRPVRHAS</sequence>
<evidence type="ECO:0000259" key="3">
    <source>
        <dbReference type="Pfam" id="PF19305"/>
    </source>
</evidence>
<dbReference type="OrthoDB" id="9795089at2"/>
<dbReference type="InterPro" id="IPR045336">
    <property type="entry name" value="MmgE_PrpD_N"/>
</dbReference>